<comment type="caution">
    <text evidence="2">The sequence shown here is derived from an EMBL/GenBank/DDBJ whole genome shotgun (WGS) entry which is preliminary data.</text>
</comment>
<gene>
    <name evidence="2" type="ORF">Ciccas_012212</name>
</gene>
<accession>A0ABD2PP19</accession>
<evidence type="ECO:0000313" key="3">
    <source>
        <dbReference type="Proteomes" id="UP001626550"/>
    </source>
</evidence>
<dbReference type="AlphaFoldDB" id="A0ABD2PP19"/>
<evidence type="ECO:0000256" key="1">
    <source>
        <dbReference type="SAM" id="Phobius"/>
    </source>
</evidence>
<name>A0ABD2PP19_9PLAT</name>
<feature type="transmembrane region" description="Helical" evidence="1">
    <location>
        <begin position="12"/>
        <end position="34"/>
    </location>
</feature>
<proteinExistence type="predicted"/>
<organism evidence="2 3">
    <name type="scientific">Cichlidogyrus casuarinus</name>
    <dbReference type="NCBI Taxonomy" id="1844966"/>
    <lineage>
        <taxon>Eukaryota</taxon>
        <taxon>Metazoa</taxon>
        <taxon>Spiralia</taxon>
        <taxon>Lophotrochozoa</taxon>
        <taxon>Platyhelminthes</taxon>
        <taxon>Monogenea</taxon>
        <taxon>Monopisthocotylea</taxon>
        <taxon>Dactylogyridea</taxon>
        <taxon>Ancyrocephalidae</taxon>
        <taxon>Cichlidogyrus</taxon>
    </lineage>
</organism>
<keyword evidence="1" id="KW-0812">Transmembrane</keyword>
<evidence type="ECO:0000313" key="2">
    <source>
        <dbReference type="EMBL" id="KAL3309245.1"/>
    </source>
</evidence>
<sequence>MGLKSNDKAVTVSTIVFLVTFVTSRYLMIPAYYYVFFTWYGSTSHMEMVKKCTYITELGLAAGLVLDILNIVWGKAVFKLAWKTYVSSQDENQVDKPCQNGIVYQSDGKTLEIVQSSKRKSS</sequence>
<protein>
    <submittedName>
        <fullName evidence="2">Uncharacterized protein</fullName>
    </submittedName>
</protein>
<keyword evidence="1" id="KW-0472">Membrane</keyword>
<dbReference type="Proteomes" id="UP001626550">
    <property type="component" value="Unassembled WGS sequence"/>
</dbReference>
<keyword evidence="3" id="KW-1185">Reference proteome</keyword>
<reference evidence="2 3" key="1">
    <citation type="submission" date="2024-11" db="EMBL/GenBank/DDBJ databases">
        <title>Adaptive evolution of stress response genes in parasites aligns with host niche diversity.</title>
        <authorList>
            <person name="Hahn C."/>
            <person name="Resl P."/>
        </authorList>
    </citation>
    <scope>NUCLEOTIDE SEQUENCE [LARGE SCALE GENOMIC DNA]</scope>
    <source>
        <strain evidence="2">EGGRZ-B1_66</strain>
        <tissue evidence="2">Body</tissue>
    </source>
</reference>
<feature type="transmembrane region" description="Helical" evidence="1">
    <location>
        <begin position="54"/>
        <end position="73"/>
    </location>
</feature>
<keyword evidence="1" id="KW-1133">Transmembrane helix</keyword>
<dbReference type="EMBL" id="JBJKFK010004132">
    <property type="protein sequence ID" value="KAL3309245.1"/>
    <property type="molecule type" value="Genomic_DNA"/>
</dbReference>